<feature type="compositionally biased region" description="Basic and acidic residues" evidence="1">
    <location>
        <begin position="10"/>
        <end position="23"/>
    </location>
</feature>
<dbReference type="EMBL" id="CACVKT020005688">
    <property type="protein sequence ID" value="CAC5397567.1"/>
    <property type="molecule type" value="Genomic_DNA"/>
</dbReference>
<organism evidence="2 3">
    <name type="scientific">Mytilus coruscus</name>
    <name type="common">Sea mussel</name>
    <dbReference type="NCBI Taxonomy" id="42192"/>
    <lineage>
        <taxon>Eukaryota</taxon>
        <taxon>Metazoa</taxon>
        <taxon>Spiralia</taxon>
        <taxon>Lophotrochozoa</taxon>
        <taxon>Mollusca</taxon>
        <taxon>Bivalvia</taxon>
        <taxon>Autobranchia</taxon>
        <taxon>Pteriomorphia</taxon>
        <taxon>Mytilida</taxon>
        <taxon>Mytiloidea</taxon>
        <taxon>Mytilidae</taxon>
        <taxon>Mytilinae</taxon>
        <taxon>Mytilus</taxon>
    </lineage>
</organism>
<reference evidence="2 3" key="1">
    <citation type="submission" date="2020-06" db="EMBL/GenBank/DDBJ databases">
        <authorList>
            <person name="Li R."/>
            <person name="Bekaert M."/>
        </authorList>
    </citation>
    <scope>NUCLEOTIDE SEQUENCE [LARGE SCALE GENOMIC DNA]</scope>
    <source>
        <strain evidence="3">wild</strain>
    </source>
</reference>
<dbReference type="PANTHER" id="PTHR47331:SF6">
    <property type="entry name" value="DOUBLECORTIN DOMAIN-CONTAINING PROTEIN"/>
    <property type="match status" value="1"/>
</dbReference>
<protein>
    <submittedName>
        <fullName evidence="2">Uncharacterized protein</fullName>
    </submittedName>
</protein>
<keyword evidence="3" id="KW-1185">Reference proteome</keyword>
<name>A0A6J8CQN6_MYTCO</name>
<gene>
    <name evidence="2" type="ORF">MCOR_31994</name>
</gene>
<dbReference type="AlphaFoldDB" id="A0A6J8CQN6"/>
<dbReference type="Proteomes" id="UP000507470">
    <property type="component" value="Unassembled WGS sequence"/>
</dbReference>
<evidence type="ECO:0000256" key="1">
    <source>
        <dbReference type="SAM" id="MobiDB-lite"/>
    </source>
</evidence>
<sequence length="275" mass="30673">MSEAESGSKPTDHGGGKASKDEFSCGGNARTAECFGAAAQKEKAELNADLEVLAYKKKRTSKVFEIPYVVPSLRNEPLLPTNQIPEETSIMEQAEIQNNTTEKLDNNISNMGSQRFERFSDWNKLVDTIARLQHIAESNQGKGHCHHGRGLHLCRDSLNPVNSRSAERNIIKAVQAETYNEELLSCVEGKNIPANSSLVSLNPFVDQEGILRVGGRLSHADIGINEQHPIIISGKHHIATLLIRKLHHQVKHQGRLITNGAQNWWLFDLIWFLVF</sequence>
<evidence type="ECO:0000313" key="3">
    <source>
        <dbReference type="Proteomes" id="UP000507470"/>
    </source>
</evidence>
<evidence type="ECO:0000313" key="2">
    <source>
        <dbReference type="EMBL" id="CAC5397567.1"/>
    </source>
</evidence>
<accession>A0A6J8CQN6</accession>
<dbReference type="PANTHER" id="PTHR47331">
    <property type="entry name" value="PHD-TYPE DOMAIN-CONTAINING PROTEIN"/>
    <property type="match status" value="1"/>
</dbReference>
<dbReference type="OrthoDB" id="6769745at2759"/>
<proteinExistence type="predicted"/>
<feature type="region of interest" description="Disordered" evidence="1">
    <location>
        <begin position="1"/>
        <end position="23"/>
    </location>
</feature>